<dbReference type="Pfam" id="PF00535">
    <property type="entry name" value="Glycos_transf_2"/>
    <property type="match status" value="1"/>
</dbReference>
<keyword evidence="7" id="KW-1185">Reference proteome</keyword>
<dbReference type="GO" id="GO:0016757">
    <property type="term" value="F:glycosyltransferase activity"/>
    <property type="evidence" value="ECO:0007669"/>
    <property type="project" value="UniProtKB-KW"/>
</dbReference>
<organism evidence="6 7">
    <name type="scientific">Capillimicrobium parvum</name>
    <dbReference type="NCBI Taxonomy" id="2884022"/>
    <lineage>
        <taxon>Bacteria</taxon>
        <taxon>Bacillati</taxon>
        <taxon>Actinomycetota</taxon>
        <taxon>Thermoleophilia</taxon>
        <taxon>Solirubrobacterales</taxon>
        <taxon>Capillimicrobiaceae</taxon>
        <taxon>Capillimicrobium</taxon>
    </lineage>
</organism>
<feature type="domain" description="Glycosyltransferase 2-like" evidence="5">
    <location>
        <begin position="8"/>
        <end position="96"/>
    </location>
</feature>
<comment type="pathway">
    <text evidence="1">Cell wall biogenesis; cell wall polysaccharide biosynthesis.</text>
</comment>
<accession>A0A9E6Y3H3</accession>
<evidence type="ECO:0000256" key="2">
    <source>
        <dbReference type="ARBA" id="ARBA00006739"/>
    </source>
</evidence>
<dbReference type="RefSeq" id="WP_259312768.1">
    <property type="nucleotide sequence ID" value="NZ_CP087164.1"/>
</dbReference>
<evidence type="ECO:0000313" key="6">
    <source>
        <dbReference type="EMBL" id="UGS38752.1"/>
    </source>
</evidence>
<gene>
    <name evidence="6" type="ORF">DSM104329_05182</name>
</gene>
<dbReference type="InterPro" id="IPR001173">
    <property type="entry name" value="Glyco_trans_2-like"/>
</dbReference>
<evidence type="ECO:0000256" key="4">
    <source>
        <dbReference type="ARBA" id="ARBA00022679"/>
    </source>
</evidence>
<comment type="similarity">
    <text evidence="2">Belongs to the glycosyltransferase 2 family.</text>
</comment>
<dbReference type="Proteomes" id="UP001162834">
    <property type="component" value="Chromosome"/>
</dbReference>
<proteinExistence type="inferred from homology"/>
<dbReference type="SUPFAM" id="SSF53448">
    <property type="entry name" value="Nucleotide-diphospho-sugar transferases"/>
    <property type="match status" value="1"/>
</dbReference>
<dbReference type="KEGG" id="sbae:DSM104329_05182"/>
<dbReference type="EMBL" id="CP087164">
    <property type="protein sequence ID" value="UGS38752.1"/>
    <property type="molecule type" value="Genomic_DNA"/>
</dbReference>
<keyword evidence="4" id="KW-0808">Transferase</keyword>
<sequence>MPARPRLSVLVVTFESAAVLPALLAALRRELAPGDELVVVDNGSGDRSAELARAAGARVIVNRANTGFAAACNQGAAATTGDVLLLLNPDAVPEPGFRDAIVGPGLEGWDLWMGLVLDGDVVNTSGGVVHFTGLAWAGEAGQPAPPPGGGGQRPVGFASGACLALPRKAWVALGGFSPDFFMYHEDVDLSLRMRLRGGRVGVDPAARVHHDYAFAKGPAKWRALERNRWATIVRCYPGPLLAAVAPALLVLELALWPAALAGGWGGEKARASVDVLGALPRLLRERREIQATRTVSPARFADGLTADLSSPYLGALGRSRVLRLALRAYWWGVRALLRNG</sequence>
<protein>
    <recommendedName>
        <fullName evidence="5">Glycosyltransferase 2-like domain-containing protein</fullName>
    </recommendedName>
</protein>
<name>A0A9E6Y3H3_9ACTN</name>
<dbReference type="PANTHER" id="PTHR43179:SF12">
    <property type="entry name" value="GALACTOFURANOSYLTRANSFERASE GLFT2"/>
    <property type="match status" value="1"/>
</dbReference>
<keyword evidence="3" id="KW-0328">Glycosyltransferase</keyword>
<evidence type="ECO:0000256" key="3">
    <source>
        <dbReference type="ARBA" id="ARBA00022676"/>
    </source>
</evidence>
<reference evidence="6" key="1">
    <citation type="journal article" date="2022" name="Int. J. Syst. Evol. Microbiol.">
        <title>Pseudomonas aegrilactucae sp. nov. and Pseudomonas morbosilactucae sp. nov., pathogens causing bacterial rot of lettuce in Japan.</title>
        <authorList>
            <person name="Sawada H."/>
            <person name="Fujikawa T."/>
            <person name="Satou M."/>
        </authorList>
    </citation>
    <scope>NUCLEOTIDE SEQUENCE</scope>
    <source>
        <strain evidence="6">0166_1</strain>
    </source>
</reference>
<evidence type="ECO:0000259" key="5">
    <source>
        <dbReference type="Pfam" id="PF00535"/>
    </source>
</evidence>
<dbReference type="PANTHER" id="PTHR43179">
    <property type="entry name" value="RHAMNOSYLTRANSFERASE WBBL"/>
    <property type="match status" value="1"/>
</dbReference>
<dbReference type="InterPro" id="IPR029044">
    <property type="entry name" value="Nucleotide-diphossugar_trans"/>
</dbReference>
<dbReference type="Gene3D" id="3.90.550.10">
    <property type="entry name" value="Spore Coat Polysaccharide Biosynthesis Protein SpsA, Chain A"/>
    <property type="match status" value="1"/>
</dbReference>
<evidence type="ECO:0000256" key="1">
    <source>
        <dbReference type="ARBA" id="ARBA00004776"/>
    </source>
</evidence>
<dbReference type="AlphaFoldDB" id="A0A9E6Y3H3"/>
<evidence type="ECO:0000313" key="7">
    <source>
        <dbReference type="Proteomes" id="UP001162834"/>
    </source>
</evidence>